<dbReference type="EMBL" id="UYRU01067544">
    <property type="protein sequence ID" value="VDN16909.1"/>
    <property type="molecule type" value="Genomic_DNA"/>
</dbReference>
<evidence type="ECO:0000313" key="5">
    <source>
        <dbReference type="Proteomes" id="UP000281553"/>
    </source>
</evidence>
<dbReference type="GO" id="GO:0031201">
    <property type="term" value="C:SNARE complex"/>
    <property type="evidence" value="ECO:0007669"/>
    <property type="project" value="TreeGrafter"/>
</dbReference>
<dbReference type="PANTHER" id="PTHR13768">
    <property type="entry name" value="SOLUBLE NSF ATTACHMENT PROTEIN SNAP"/>
    <property type="match status" value="1"/>
</dbReference>
<proteinExistence type="inferred from homology"/>
<evidence type="ECO:0000256" key="2">
    <source>
        <dbReference type="ARBA" id="ARBA00022448"/>
    </source>
</evidence>
<dbReference type="GO" id="GO:0005483">
    <property type="term" value="F:soluble NSF attachment protein activity"/>
    <property type="evidence" value="ECO:0007669"/>
    <property type="project" value="TreeGrafter"/>
</dbReference>
<gene>
    <name evidence="4" type="ORF">DILT_LOCUS12740</name>
</gene>
<dbReference type="AlphaFoldDB" id="A0A3P7P9D6"/>
<dbReference type="SUPFAM" id="SSF48452">
    <property type="entry name" value="TPR-like"/>
    <property type="match status" value="1"/>
</dbReference>
<dbReference type="InterPro" id="IPR000744">
    <property type="entry name" value="NSF_attach"/>
</dbReference>
<evidence type="ECO:0000313" key="4">
    <source>
        <dbReference type="EMBL" id="VDN16909.1"/>
    </source>
</evidence>
<sequence length="192" mass="21965">MDDAIPESKRDGAYYESLARKHKSNNEWKAAGDAFVQAANMYEQKGNKYYAHLGYHNAVECFLNIDPRMAIEALKKAKLLDDDQDNDTMFAQIYKRYLNDLDKASEHYELASFYQERRGESHWSEKALNKAARCAATGGNFERAAKMFEKVGGFVADFHLLSSSYICSNNPSRRPSGSPCYFVLFKQHRSKC</sequence>
<name>A0A3P7P9D6_DIBLA</name>
<keyword evidence="5" id="KW-1185">Reference proteome</keyword>
<dbReference type="Proteomes" id="UP000281553">
    <property type="component" value="Unassembled WGS sequence"/>
</dbReference>
<dbReference type="InterPro" id="IPR011990">
    <property type="entry name" value="TPR-like_helical_dom_sf"/>
</dbReference>
<protein>
    <submittedName>
        <fullName evidence="4">Uncharacterized protein</fullName>
    </submittedName>
</protein>
<dbReference type="Gene3D" id="1.25.40.10">
    <property type="entry name" value="Tetratricopeptide repeat domain"/>
    <property type="match status" value="1"/>
</dbReference>
<dbReference type="GO" id="GO:0035494">
    <property type="term" value="P:SNARE complex disassembly"/>
    <property type="evidence" value="ECO:0007669"/>
    <property type="project" value="TreeGrafter"/>
</dbReference>
<keyword evidence="2" id="KW-0813">Transport</keyword>
<dbReference type="GO" id="GO:0005774">
    <property type="term" value="C:vacuolar membrane"/>
    <property type="evidence" value="ECO:0007669"/>
    <property type="project" value="TreeGrafter"/>
</dbReference>
<dbReference type="PANTHER" id="PTHR13768:SF8">
    <property type="entry name" value="ALPHA-SOLUBLE NSF ATTACHMENT PROTEIN"/>
    <property type="match status" value="1"/>
</dbReference>
<dbReference type="Pfam" id="PF14938">
    <property type="entry name" value="SNAP"/>
    <property type="match status" value="1"/>
</dbReference>
<organism evidence="4 5">
    <name type="scientific">Dibothriocephalus latus</name>
    <name type="common">Fish tapeworm</name>
    <name type="synonym">Diphyllobothrium latum</name>
    <dbReference type="NCBI Taxonomy" id="60516"/>
    <lineage>
        <taxon>Eukaryota</taxon>
        <taxon>Metazoa</taxon>
        <taxon>Spiralia</taxon>
        <taxon>Lophotrochozoa</taxon>
        <taxon>Platyhelminthes</taxon>
        <taxon>Cestoda</taxon>
        <taxon>Eucestoda</taxon>
        <taxon>Diphyllobothriidea</taxon>
        <taxon>Diphyllobothriidae</taxon>
        <taxon>Dibothriocephalus</taxon>
    </lineage>
</organism>
<comment type="similarity">
    <text evidence="1">Belongs to the SNAP family.</text>
</comment>
<keyword evidence="3" id="KW-0653">Protein transport</keyword>
<dbReference type="OrthoDB" id="9984275at2759"/>
<dbReference type="GO" id="GO:0019905">
    <property type="term" value="F:syntaxin binding"/>
    <property type="evidence" value="ECO:0007669"/>
    <property type="project" value="TreeGrafter"/>
</dbReference>
<evidence type="ECO:0000256" key="3">
    <source>
        <dbReference type="ARBA" id="ARBA00022927"/>
    </source>
</evidence>
<dbReference type="GO" id="GO:0006886">
    <property type="term" value="P:intracellular protein transport"/>
    <property type="evidence" value="ECO:0007669"/>
    <property type="project" value="InterPro"/>
</dbReference>
<evidence type="ECO:0000256" key="1">
    <source>
        <dbReference type="ARBA" id="ARBA00010050"/>
    </source>
</evidence>
<accession>A0A3P7P9D6</accession>
<reference evidence="4 5" key="1">
    <citation type="submission" date="2018-11" db="EMBL/GenBank/DDBJ databases">
        <authorList>
            <consortium name="Pathogen Informatics"/>
        </authorList>
    </citation>
    <scope>NUCLEOTIDE SEQUENCE [LARGE SCALE GENOMIC DNA]</scope>
</reference>